<comment type="caution">
    <text evidence="1">The sequence shown here is derived from an EMBL/GenBank/DDBJ whole genome shotgun (WGS) entry which is preliminary data.</text>
</comment>
<sequence>MKVEFKFEIGQYVKTIFGDFGIIESAAFDRSGKQYYIQRSGENKWFREDTLSKIKK</sequence>
<protein>
    <submittedName>
        <fullName evidence="1">Uncharacterized protein</fullName>
    </submittedName>
</protein>
<reference evidence="1" key="1">
    <citation type="journal article" date="2014" name="Front. Microbiol.">
        <title>High frequency of phylogenetically diverse reductive dehalogenase-homologous genes in deep subseafloor sedimentary metagenomes.</title>
        <authorList>
            <person name="Kawai M."/>
            <person name="Futagami T."/>
            <person name="Toyoda A."/>
            <person name="Takaki Y."/>
            <person name="Nishi S."/>
            <person name="Hori S."/>
            <person name="Arai W."/>
            <person name="Tsubouchi T."/>
            <person name="Morono Y."/>
            <person name="Uchiyama I."/>
            <person name="Ito T."/>
            <person name="Fujiyama A."/>
            <person name="Inagaki F."/>
            <person name="Takami H."/>
        </authorList>
    </citation>
    <scope>NUCLEOTIDE SEQUENCE</scope>
    <source>
        <strain evidence="1">Expedition CK06-06</strain>
    </source>
</reference>
<accession>X1T393</accession>
<dbReference type="EMBL" id="BARW01008954">
    <property type="protein sequence ID" value="GAI74474.1"/>
    <property type="molecule type" value="Genomic_DNA"/>
</dbReference>
<evidence type="ECO:0000313" key="1">
    <source>
        <dbReference type="EMBL" id="GAI74474.1"/>
    </source>
</evidence>
<gene>
    <name evidence="1" type="ORF">S12H4_18174</name>
</gene>
<dbReference type="AlphaFoldDB" id="X1T393"/>
<proteinExistence type="predicted"/>
<organism evidence="1">
    <name type="scientific">marine sediment metagenome</name>
    <dbReference type="NCBI Taxonomy" id="412755"/>
    <lineage>
        <taxon>unclassified sequences</taxon>
        <taxon>metagenomes</taxon>
        <taxon>ecological metagenomes</taxon>
    </lineage>
</organism>
<name>X1T393_9ZZZZ</name>